<dbReference type="EMBL" id="BQKI01000001">
    <property type="protein sequence ID" value="GJM86695.1"/>
    <property type="molecule type" value="Genomic_DNA"/>
</dbReference>
<dbReference type="Gene3D" id="1.10.20.10">
    <property type="entry name" value="Histone, subunit A"/>
    <property type="match status" value="1"/>
</dbReference>
<reference evidence="6" key="1">
    <citation type="journal article" date="2018" name="DNA Res.">
        <title>Multiple hybrid de novo genome assembly of finger millet, an orphan allotetraploid crop.</title>
        <authorList>
            <person name="Hatakeyama M."/>
            <person name="Aluri S."/>
            <person name="Balachadran M.T."/>
            <person name="Sivarajan S.R."/>
            <person name="Patrignani A."/>
            <person name="Gruter S."/>
            <person name="Poveda L."/>
            <person name="Shimizu-Inatsugi R."/>
            <person name="Baeten J."/>
            <person name="Francoijs K.J."/>
            <person name="Nataraja K.N."/>
            <person name="Reddy Y.A.N."/>
            <person name="Phadnis S."/>
            <person name="Ravikumar R.L."/>
            <person name="Schlapbach R."/>
            <person name="Sreeman S.M."/>
            <person name="Shimizu K.K."/>
        </authorList>
    </citation>
    <scope>NUCLEOTIDE SEQUENCE</scope>
</reference>
<dbReference type="GO" id="GO:0046982">
    <property type="term" value="F:protein heterodimerization activity"/>
    <property type="evidence" value="ECO:0007669"/>
    <property type="project" value="InterPro"/>
</dbReference>
<comment type="caution">
    <text evidence="6">The sequence shown here is derived from an EMBL/GenBank/DDBJ whole genome shotgun (WGS) entry which is preliminary data.</text>
</comment>
<dbReference type="PANTHER" id="PTHR11064">
    <property type="entry name" value="CCAAT-BINDING TRANSCRIPTION FACTOR-RELATED"/>
    <property type="match status" value="1"/>
</dbReference>
<accession>A0AAV5BLY0</accession>
<proteinExistence type="inferred from homology"/>
<dbReference type="Proteomes" id="UP001054889">
    <property type="component" value="Unassembled WGS sequence"/>
</dbReference>
<protein>
    <recommendedName>
        <fullName evidence="5">Transcription factor CBF/NF-Y/archaeal histone domain-containing protein</fullName>
    </recommendedName>
</protein>
<dbReference type="InterPro" id="IPR003958">
    <property type="entry name" value="CBFA_NFYB_domain"/>
</dbReference>
<dbReference type="PANTHER" id="PTHR11064:SF177">
    <property type="entry name" value="NUCLEAR TRANSCRIPTION FACTOR Y SUBUNIT B-1"/>
    <property type="match status" value="1"/>
</dbReference>
<evidence type="ECO:0000256" key="2">
    <source>
        <dbReference type="ARBA" id="ARBA00023015"/>
    </source>
</evidence>
<feature type="compositionally biased region" description="Acidic residues" evidence="4">
    <location>
        <begin position="166"/>
        <end position="179"/>
    </location>
</feature>
<dbReference type="AlphaFoldDB" id="A0AAV5BLY0"/>
<feature type="region of interest" description="Disordered" evidence="4">
    <location>
        <begin position="160"/>
        <end position="179"/>
    </location>
</feature>
<evidence type="ECO:0000256" key="1">
    <source>
        <dbReference type="ARBA" id="ARBA00009053"/>
    </source>
</evidence>
<feature type="domain" description="Transcription factor CBF/NF-Y/archaeal histone" evidence="5">
    <location>
        <begin position="45"/>
        <end position="108"/>
    </location>
</feature>
<sequence>MVFFGKRVCLRMSKQLLQPLRAGKRPAEGSVNNAEEDYAAGAGTGLPMANLVRLIRQVIPTNVKISAHAKQLTHDCAVEFVGFVGGEAVECAVEQHRRTITPEDFTLAFQRLGFDDYVEPMSTYIRRYRENAPRPHAAASGLGFTDEEIEFLMSVIPELHDGAASSEEEEEEEEAPAAA</sequence>
<comment type="similarity">
    <text evidence="1">Belongs to the NFYB/HAP3 subunit family.</text>
</comment>
<name>A0AAV5BLY0_ELECO</name>
<dbReference type="InterPro" id="IPR009072">
    <property type="entry name" value="Histone-fold"/>
</dbReference>
<dbReference type="GO" id="GO:0001228">
    <property type="term" value="F:DNA-binding transcription activator activity, RNA polymerase II-specific"/>
    <property type="evidence" value="ECO:0007669"/>
    <property type="project" value="InterPro"/>
</dbReference>
<dbReference type="InterPro" id="IPR027113">
    <property type="entry name" value="Transc_fact_NFYB/HAP3"/>
</dbReference>
<keyword evidence="7" id="KW-1185">Reference proteome</keyword>
<evidence type="ECO:0000256" key="3">
    <source>
        <dbReference type="ARBA" id="ARBA00023163"/>
    </source>
</evidence>
<dbReference type="CDD" id="cd22907">
    <property type="entry name" value="HFD_NFYB"/>
    <property type="match status" value="1"/>
</dbReference>
<evidence type="ECO:0000313" key="7">
    <source>
        <dbReference type="Proteomes" id="UP001054889"/>
    </source>
</evidence>
<dbReference type="SUPFAM" id="SSF47113">
    <property type="entry name" value="Histone-fold"/>
    <property type="match status" value="1"/>
</dbReference>
<organism evidence="6 7">
    <name type="scientific">Eleusine coracana subsp. coracana</name>
    <dbReference type="NCBI Taxonomy" id="191504"/>
    <lineage>
        <taxon>Eukaryota</taxon>
        <taxon>Viridiplantae</taxon>
        <taxon>Streptophyta</taxon>
        <taxon>Embryophyta</taxon>
        <taxon>Tracheophyta</taxon>
        <taxon>Spermatophyta</taxon>
        <taxon>Magnoliopsida</taxon>
        <taxon>Liliopsida</taxon>
        <taxon>Poales</taxon>
        <taxon>Poaceae</taxon>
        <taxon>PACMAD clade</taxon>
        <taxon>Chloridoideae</taxon>
        <taxon>Cynodonteae</taxon>
        <taxon>Eleusininae</taxon>
        <taxon>Eleusine</taxon>
    </lineage>
</organism>
<dbReference type="GO" id="GO:0000978">
    <property type="term" value="F:RNA polymerase II cis-regulatory region sequence-specific DNA binding"/>
    <property type="evidence" value="ECO:0007669"/>
    <property type="project" value="TreeGrafter"/>
</dbReference>
<dbReference type="GO" id="GO:0016602">
    <property type="term" value="C:CCAAT-binding factor complex"/>
    <property type="evidence" value="ECO:0007669"/>
    <property type="project" value="InterPro"/>
</dbReference>
<evidence type="ECO:0000313" key="6">
    <source>
        <dbReference type="EMBL" id="GJM86695.1"/>
    </source>
</evidence>
<dbReference type="Pfam" id="PF00808">
    <property type="entry name" value="CBFD_NFYB_HMF"/>
    <property type="match status" value="1"/>
</dbReference>
<keyword evidence="2" id="KW-0805">Transcription regulation</keyword>
<reference evidence="6" key="2">
    <citation type="submission" date="2021-12" db="EMBL/GenBank/DDBJ databases">
        <title>Resequencing data analysis of finger millet.</title>
        <authorList>
            <person name="Hatakeyama M."/>
            <person name="Aluri S."/>
            <person name="Balachadran M.T."/>
            <person name="Sivarajan S.R."/>
            <person name="Poveda L."/>
            <person name="Shimizu-Inatsugi R."/>
            <person name="Schlapbach R."/>
            <person name="Sreeman S.M."/>
            <person name="Shimizu K.K."/>
        </authorList>
    </citation>
    <scope>NUCLEOTIDE SEQUENCE</scope>
</reference>
<gene>
    <name evidence="6" type="primary">ga02579</name>
    <name evidence="6" type="ORF">PR202_ga02579</name>
</gene>
<evidence type="ECO:0000256" key="4">
    <source>
        <dbReference type="SAM" id="MobiDB-lite"/>
    </source>
</evidence>
<keyword evidence="3" id="KW-0804">Transcription</keyword>
<evidence type="ECO:0000259" key="5">
    <source>
        <dbReference type="Pfam" id="PF00808"/>
    </source>
</evidence>